<proteinExistence type="predicted"/>
<comment type="caution">
    <text evidence="1">The sequence shown here is derived from an EMBL/GenBank/DDBJ whole genome shotgun (WGS) entry which is preliminary data.</text>
</comment>
<name>A0AAV4ESW2_9GAST</name>
<dbReference type="Proteomes" id="UP000762676">
    <property type="component" value="Unassembled WGS sequence"/>
</dbReference>
<evidence type="ECO:0000313" key="1">
    <source>
        <dbReference type="EMBL" id="GFR64049.1"/>
    </source>
</evidence>
<accession>A0AAV4ESW2</accession>
<protein>
    <submittedName>
        <fullName evidence="1">Uncharacterized protein</fullName>
    </submittedName>
</protein>
<reference evidence="1 2" key="1">
    <citation type="journal article" date="2021" name="Elife">
        <title>Chloroplast acquisition without the gene transfer in kleptoplastic sea slugs, Plakobranchus ocellatus.</title>
        <authorList>
            <person name="Maeda T."/>
            <person name="Takahashi S."/>
            <person name="Yoshida T."/>
            <person name="Shimamura S."/>
            <person name="Takaki Y."/>
            <person name="Nagai Y."/>
            <person name="Toyoda A."/>
            <person name="Suzuki Y."/>
            <person name="Arimoto A."/>
            <person name="Ishii H."/>
            <person name="Satoh N."/>
            <person name="Nishiyama T."/>
            <person name="Hasebe M."/>
            <person name="Maruyama T."/>
            <person name="Minagawa J."/>
            <person name="Obokata J."/>
            <person name="Shigenobu S."/>
        </authorList>
    </citation>
    <scope>NUCLEOTIDE SEQUENCE [LARGE SCALE GENOMIC DNA]</scope>
</reference>
<organism evidence="1 2">
    <name type="scientific">Elysia marginata</name>
    <dbReference type="NCBI Taxonomy" id="1093978"/>
    <lineage>
        <taxon>Eukaryota</taxon>
        <taxon>Metazoa</taxon>
        <taxon>Spiralia</taxon>
        <taxon>Lophotrochozoa</taxon>
        <taxon>Mollusca</taxon>
        <taxon>Gastropoda</taxon>
        <taxon>Heterobranchia</taxon>
        <taxon>Euthyneura</taxon>
        <taxon>Panpulmonata</taxon>
        <taxon>Sacoglossa</taxon>
        <taxon>Placobranchoidea</taxon>
        <taxon>Plakobranchidae</taxon>
        <taxon>Elysia</taxon>
    </lineage>
</organism>
<keyword evidence="2" id="KW-1185">Reference proteome</keyword>
<dbReference type="EMBL" id="BMAT01000326">
    <property type="protein sequence ID" value="GFR64049.1"/>
    <property type="molecule type" value="Genomic_DNA"/>
</dbReference>
<dbReference type="AlphaFoldDB" id="A0AAV4ESW2"/>
<evidence type="ECO:0000313" key="2">
    <source>
        <dbReference type="Proteomes" id="UP000762676"/>
    </source>
</evidence>
<gene>
    <name evidence="1" type="ORF">ElyMa_000170300</name>
</gene>
<sequence>MINKPYQVQTSRVTPSQFKEILNPLPENEFHHSNVPGNDSQEDAVDINSPDRDVFEVLHEESSSVLNQKGALNRYREPQTMNAPAPSPLGALNRSFLALWLTLLANRPQLLSATSKQEENIDGHARRHSWRPILVGKTTVSPGVSDDVNFGKEASRARIAEVYRGCTGQWCAGGSGLVDSKFLLSLGEPELL</sequence>